<dbReference type="EMBL" id="CP036339">
    <property type="protein sequence ID" value="QDT73237.1"/>
    <property type="molecule type" value="Genomic_DNA"/>
</dbReference>
<dbReference type="KEGG" id="llh:I41_24260"/>
<dbReference type="AlphaFoldDB" id="A0A517TXZ5"/>
<name>A0A517TXZ5_9BACT</name>
<keyword evidence="2" id="KW-1185">Reference proteome</keyword>
<sequence length="83" mass="8432">MSPKMDQSIARHSDVNLTLNVYSHVGIGEQAAAIQSLPGPPLLIGSGESQSAEVAAGKFAHGFAQTPDSARQSVSSIGMAASP</sequence>
<evidence type="ECO:0000313" key="2">
    <source>
        <dbReference type="Proteomes" id="UP000317909"/>
    </source>
</evidence>
<gene>
    <name evidence="1" type="ORF">I41_24260</name>
</gene>
<protein>
    <submittedName>
        <fullName evidence="1">Uncharacterized protein</fullName>
    </submittedName>
</protein>
<dbReference type="Proteomes" id="UP000317909">
    <property type="component" value="Chromosome"/>
</dbReference>
<proteinExistence type="predicted"/>
<evidence type="ECO:0000313" key="1">
    <source>
        <dbReference type="EMBL" id="QDT73237.1"/>
    </source>
</evidence>
<accession>A0A517TXZ5</accession>
<reference evidence="1 2" key="1">
    <citation type="submission" date="2019-02" db="EMBL/GenBank/DDBJ databases">
        <title>Deep-cultivation of Planctomycetes and their phenomic and genomic characterization uncovers novel biology.</title>
        <authorList>
            <person name="Wiegand S."/>
            <person name="Jogler M."/>
            <person name="Boedeker C."/>
            <person name="Pinto D."/>
            <person name="Vollmers J."/>
            <person name="Rivas-Marin E."/>
            <person name="Kohn T."/>
            <person name="Peeters S.H."/>
            <person name="Heuer A."/>
            <person name="Rast P."/>
            <person name="Oberbeckmann S."/>
            <person name="Bunk B."/>
            <person name="Jeske O."/>
            <person name="Meyerdierks A."/>
            <person name="Storesund J.E."/>
            <person name="Kallscheuer N."/>
            <person name="Luecker S."/>
            <person name="Lage O.M."/>
            <person name="Pohl T."/>
            <person name="Merkel B.J."/>
            <person name="Hornburger P."/>
            <person name="Mueller R.-W."/>
            <person name="Bruemmer F."/>
            <person name="Labrenz M."/>
            <person name="Spormann A.M."/>
            <person name="Op den Camp H."/>
            <person name="Overmann J."/>
            <person name="Amann R."/>
            <person name="Jetten M.S.M."/>
            <person name="Mascher T."/>
            <person name="Medema M.H."/>
            <person name="Devos D.P."/>
            <person name="Kaster A.-K."/>
            <person name="Ovreas L."/>
            <person name="Rohde M."/>
            <person name="Galperin M.Y."/>
            <person name="Jogler C."/>
        </authorList>
    </citation>
    <scope>NUCLEOTIDE SEQUENCE [LARGE SCALE GENOMIC DNA]</scope>
    <source>
        <strain evidence="1 2">I41</strain>
    </source>
</reference>
<organism evidence="1 2">
    <name type="scientific">Lacipirellula limnantheis</name>
    <dbReference type="NCBI Taxonomy" id="2528024"/>
    <lineage>
        <taxon>Bacteria</taxon>
        <taxon>Pseudomonadati</taxon>
        <taxon>Planctomycetota</taxon>
        <taxon>Planctomycetia</taxon>
        <taxon>Pirellulales</taxon>
        <taxon>Lacipirellulaceae</taxon>
        <taxon>Lacipirellula</taxon>
    </lineage>
</organism>